<dbReference type="SMART" id="SM00494">
    <property type="entry name" value="ChtBD2"/>
    <property type="match status" value="4"/>
</dbReference>
<dbReference type="SUPFAM" id="SSF57625">
    <property type="entry name" value="Invertebrate chitin-binding proteins"/>
    <property type="match status" value="1"/>
</dbReference>
<evidence type="ECO:0000313" key="3">
    <source>
        <dbReference type="Proteomes" id="UP001381693"/>
    </source>
</evidence>
<dbReference type="Pfam" id="PF01607">
    <property type="entry name" value="CBM_14"/>
    <property type="match status" value="1"/>
</dbReference>
<dbReference type="Gene3D" id="2.170.140.10">
    <property type="entry name" value="Chitin binding domain"/>
    <property type="match status" value="1"/>
</dbReference>
<dbReference type="InterPro" id="IPR002557">
    <property type="entry name" value="Chitin-bd_dom"/>
</dbReference>
<protein>
    <recommendedName>
        <fullName evidence="1">Chitin-binding type-2 domain-containing protein</fullName>
    </recommendedName>
</protein>
<dbReference type="GO" id="GO:0005576">
    <property type="term" value="C:extracellular region"/>
    <property type="evidence" value="ECO:0007669"/>
    <property type="project" value="InterPro"/>
</dbReference>
<dbReference type="AlphaFoldDB" id="A0AAN8XKF8"/>
<dbReference type="Proteomes" id="UP001381693">
    <property type="component" value="Unassembled WGS sequence"/>
</dbReference>
<comment type="caution">
    <text evidence="2">The sequence shown here is derived from an EMBL/GenBank/DDBJ whole genome shotgun (WGS) entry which is preliminary data.</text>
</comment>
<dbReference type="GO" id="GO:0008061">
    <property type="term" value="F:chitin binding"/>
    <property type="evidence" value="ECO:0007669"/>
    <property type="project" value="InterPro"/>
</dbReference>
<feature type="non-terminal residue" evidence="2">
    <location>
        <position position="1"/>
    </location>
</feature>
<sequence>SIRTQTCLLLVNVNHGEQKVSLLRNNMCVFQYGMWRSVFSQLHRTLSWLQSEGSAFLSRYYLCVADGVPSSSPVPCSSGQFFEEGLQKCVDPYPCFAGCPLVGCHLTCTHVGDILADVNSCSAYHICDLNGPIESHFCEPPQPYFDQVNKICSSLSTGCCQHTCQPYCDPSVLFVPDPLDCTKFYVCDNGEPVFPSISCAPGENFDIGRGLCSITAECTVLCSTGGTPGPPPDECLSNFQCPDNGFFPKCPNCDPRYFYCDRQGQTAAEKECSGGLLFNPDPSYPYCLDPNSCPYP</sequence>
<dbReference type="InterPro" id="IPR036508">
    <property type="entry name" value="Chitin-bd_dom_sf"/>
</dbReference>
<proteinExistence type="predicted"/>
<keyword evidence="3" id="KW-1185">Reference proteome</keyword>
<reference evidence="2 3" key="1">
    <citation type="submission" date="2023-11" db="EMBL/GenBank/DDBJ databases">
        <title>Halocaridina rubra genome assembly.</title>
        <authorList>
            <person name="Smith C."/>
        </authorList>
    </citation>
    <scope>NUCLEOTIDE SEQUENCE [LARGE SCALE GENOMIC DNA]</scope>
    <source>
        <strain evidence="2">EP-1</strain>
        <tissue evidence="2">Whole</tissue>
    </source>
</reference>
<dbReference type="EMBL" id="JAXCGZ010000381">
    <property type="protein sequence ID" value="KAK7086082.1"/>
    <property type="molecule type" value="Genomic_DNA"/>
</dbReference>
<evidence type="ECO:0000313" key="2">
    <source>
        <dbReference type="EMBL" id="KAK7086082.1"/>
    </source>
</evidence>
<feature type="domain" description="Chitin-binding type-2" evidence="1">
    <location>
        <begin position="238"/>
        <end position="295"/>
    </location>
</feature>
<accession>A0AAN8XKF8</accession>
<name>A0AAN8XKF8_HALRR</name>
<feature type="domain" description="Chitin-binding type-2" evidence="1">
    <location>
        <begin position="165"/>
        <end position="220"/>
    </location>
</feature>
<evidence type="ECO:0000259" key="1">
    <source>
        <dbReference type="PROSITE" id="PS50940"/>
    </source>
</evidence>
<organism evidence="2 3">
    <name type="scientific">Halocaridina rubra</name>
    <name type="common">Hawaiian red shrimp</name>
    <dbReference type="NCBI Taxonomy" id="373956"/>
    <lineage>
        <taxon>Eukaryota</taxon>
        <taxon>Metazoa</taxon>
        <taxon>Ecdysozoa</taxon>
        <taxon>Arthropoda</taxon>
        <taxon>Crustacea</taxon>
        <taxon>Multicrustacea</taxon>
        <taxon>Malacostraca</taxon>
        <taxon>Eumalacostraca</taxon>
        <taxon>Eucarida</taxon>
        <taxon>Decapoda</taxon>
        <taxon>Pleocyemata</taxon>
        <taxon>Caridea</taxon>
        <taxon>Atyoidea</taxon>
        <taxon>Atyidae</taxon>
        <taxon>Halocaridina</taxon>
    </lineage>
</organism>
<dbReference type="PROSITE" id="PS50940">
    <property type="entry name" value="CHIT_BIND_II"/>
    <property type="match status" value="2"/>
</dbReference>
<gene>
    <name evidence="2" type="ORF">SK128_005375</name>
</gene>